<feature type="domain" description="DUF4349" evidence="3">
    <location>
        <begin position="56"/>
        <end position="140"/>
    </location>
</feature>
<reference evidence="4 5" key="1">
    <citation type="submission" date="2023-10" db="EMBL/GenBank/DDBJ databases">
        <title>Hymenobacter endophyticus sp. nov., an isolate from the leaf tissues of wheat.</title>
        <authorList>
            <person name="Dai Y."/>
        </authorList>
    </citation>
    <scope>NUCLEOTIDE SEQUENCE [LARGE SCALE GENOMIC DNA]</scope>
    <source>
        <strain evidence="4 5">ZK17L-C2</strain>
    </source>
</reference>
<comment type="caution">
    <text evidence="4">The sequence shown here is derived from an EMBL/GenBank/DDBJ whole genome shotgun (WGS) entry which is preliminary data.</text>
</comment>
<keyword evidence="2" id="KW-0732">Signal</keyword>
<keyword evidence="5" id="KW-1185">Reference proteome</keyword>
<protein>
    <submittedName>
        <fullName evidence="4">DUF4349 domain-containing protein</fullName>
    </submittedName>
</protein>
<dbReference type="Proteomes" id="UP001250698">
    <property type="component" value="Unassembled WGS sequence"/>
</dbReference>
<keyword evidence="1" id="KW-0472">Membrane</keyword>
<evidence type="ECO:0000313" key="5">
    <source>
        <dbReference type="Proteomes" id="UP001250698"/>
    </source>
</evidence>
<evidence type="ECO:0000259" key="3">
    <source>
        <dbReference type="Pfam" id="PF14257"/>
    </source>
</evidence>
<accession>A0ABU3TCA9</accession>
<dbReference type="EMBL" id="JAWDJT010000001">
    <property type="protein sequence ID" value="MDU0369008.1"/>
    <property type="molecule type" value="Genomic_DNA"/>
</dbReference>
<dbReference type="RefSeq" id="WP_315996526.1">
    <property type="nucleotide sequence ID" value="NZ_JAWDJT010000001.1"/>
</dbReference>
<keyword evidence="1" id="KW-0812">Transmembrane</keyword>
<evidence type="ECO:0000313" key="4">
    <source>
        <dbReference type="EMBL" id="MDU0369008.1"/>
    </source>
</evidence>
<gene>
    <name evidence="4" type="ORF">ROI90_01260</name>
</gene>
<feature type="transmembrane region" description="Helical" evidence="1">
    <location>
        <begin position="198"/>
        <end position="226"/>
    </location>
</feature>
<feature type="signal peptide" evidence="2">
    <location>
        <begin position="1"/>
        <end position="21"/>
    </location>
</feature>
<organism evidence="4 5">
    <name type="scientific">Hymenobacter endophyticus</name>
    <dbReference type="NCBI Taxonomy" id="3076335"/>
    <lineage>
        <taxon>Bacteria</taxon>
        <taxon>Pseudomonadati</taxon>
        <taxon>Bacteroidota</taxon>
        <taxon>Cytophagia</taxon>
        <taxon>Cytophagales</taxon>
        <taxon>Hymenobacteraceae</taxon>
        <taxon>Hymenobacter</taxon>
    </lineage>
</organism>
<keyword evidence="1" id="KW-1133">Transmembrane helix</keyword>
<dbReference type="InterPro" id="IPR025645">
    <property type="entry name" value="DUF4349"/>
</dbReference>
<evidence type="ECO:0000256" key="1">
    <source>
        <dbReference type="SAM" id="Phobius"/>
    </source>
</evidence>
<proteinExistence type="predicted"/>
<dbReference type="PROSITE" id="PS51257">
    <property type="entry name" value="PROKAR_LIPOPROTEIN"/>
    <property type="match status" value="1"/>
</dbReference>
<sequence>MKKLGQLLPLLGLLLGGCAQQQEEASATETTPQTVVLPSAPALPDVPLGRLWQSRRPVVYQGSMHMQVTDFEAATKRLDTLLYAHGAYLAEAHEATEDGRHMQNLSIRVPSGRFLPLTFALGRLGYVERKDITSHDLASEQLKVRTQDTAAAVLSAHDALLAEEATMGTLSLSYYQPIPAEMAPQPPLAPRLQAGLRFGWHLLGEFVVALAYLWPLSLLVAAWLLYRYWRRLTT</sequence>
<evidence type="ECO:0000256" key="2">
    <source>
        <dbReference type="SAM" id="SignalP"/>
    </source>
</evidence>
<feature type="chain" id="PRO_5046944193" evidence="2">
    <location>
        <begin position="22"/>
        <end position="234"/>
    </location>
</feature>
<dbReference type="Pfam" id="PF14257">
    <property type="entry name" value="DUF4349"/>
    <property type="match status" value="1"/>
</dbReference>
<name>A0ABU3TCA9_9BACT</name>